<organism evidence="1 2">
    <name type="scientific">Paspalum notatum var. saurae</name>
    <dbReference type="NCBI Taxonomy" id="547442"/>
    <lineage>
        <taxon>Eukaryota</taxon>
        <taxon>Viridiplantae</taxon>
        <taxon>Streptophyta</taxon>
        <taxon>Embryophyta</taxon>
        <taxon>Tracheophyta</taxon>
        <taxon>Spermatophyta</taxon>
        <taxon>Magnoliopsida</taxon>
        <taxon>Liliopsida</taxon>
        <taxon>Poales</taxon>
        <taxon>Poaceae</taxon>
        <taxon>PACMAD clade</taxon>
        <taxon>Panicoideae</taxon>
        <taxon>Andropogonodae</taxon>
        <taxon>Paspaleae</taxon>
        <taxon>Paspalinae</taxon>
        <taxon>Paspalum</taxon>
    </lineage>
</organism>
<dbReference type="Proteomes" id="UP001341281">
    <property type="component" value="Chromosome 02"/>
</dbReference>
<keyword evidence="2" id="KW-1185">Reference proteome</keyword>
<protein>
    <submittedName>
        <fullName evidence="1">Uncharacterized protein</fullName>
    </submittedName>
</protein>
<sequence length="49" mass="5937">MDAYELRKDLLIHLLADKGDECESCIPKELRRYLRRYVEMKCCKIQFLS</sequence>
<accession>A0AAQ3WE19</accession>
<evidence type="ECO:0000313" key="1">
    <source>
        <dbReference type="EMBL" id="WVZ58581.1"/>
    </source>
</evidence>
<name>A0AAQ3WE19_PASNO</name>
<gene>
    <name evidence="1" type="ORF">U9M48_008839</name>
</gene>
<proteinExistence type="predicted"/>
<dbReference type="EMBL" id="CP144746">
    <property type="protein sequence ID" value="WVZ58581.1"/>
    <property type="molecule type" value="Genomic_DNA"/>
</dbReference>
<evidence type="ECO:0000313" key="2">
    <source>
        <dbReference type="Proteomes" id="UP001341281"/>
    </source>
</evidence>
<reference evidence="1 2" key="1">
    <citation type="submission" date="2024-02" db="EMBL/GenBank/DDBJ databases">
        <title>High-quality chromosome-scale genome assembly of Pensacola bahiagrass (Paspalum notatum Flugge var. saurae).</title>
        <authorList>
            <person name="Vega J.M."/>
            <person name="Podio M."/>
            <person name="Orjuela J."/>
            <person name="Siena L.A."/>
            <person name="Pessino S.C."/>
            <person name="Combes M.C."/>
            <person name="Mariac C."/>
            <person name="Albertini E."/>
            <person name="Pupilli F."/>
            <person name="Ortiz J.P.A."/>
            <person name="Leblanc O."/>
        </authorList>
    </citation>
    <scope>NUCLEOTIDE SEQUENCE [LARGE SCALE GENOMIC DNA]</scope>
    <source>
        <strain evidence="1">R1</strain>
        <tissue evidence="1">Leaf</tissue>
    </source>
</reference>
<dbReference type="AlphaFoldDB" id="A0AAQ3WE19"/>